<feature type="non-terminal residue" evidence="1">
    <location>
        <position position="78"/>
    </location>
</feature>
<dbReference type="Gene3D" id="3.80.10.10">
    <property type="entry name" value="Ribonuclease Inhibitor"/>
    <property type="match status" value="1"/>
</dbReference>
<name>A0A0V0GEL6_SOLCH</name>
<reference evidence="1" key="1">
    <citation type="submission" date="2015-12" db="EMBL/GenBank/DDBJ databases">
        <title>Gene expression during late stages of embryo sac development: a critical building block for successful pollen-pistil interactions.</title>
        <authorList>
            <person name="Liu Y."/>
            <person name="Joly V."/>
            <person name="Sabar M."/>
            <person name="Matton D.P."/>
        </authorList>
    </citation>
    <scope>NUCLEOTIDE SEQUENCE</scope>
</reference>
<evidence type="ECO:0000313" key="1">
    <source>
        <dbReference type="EMBL" id="JAP06641.1"/>
    </source>
</evidence>
<protein>
    <submittedName>
        <fullName evidence="1">Putative ovule protein</fullName>
    </submittedName>
</protein>
<proteinExistence type="predicted"/>
<dbReference type="AlphaFoldDB" id="A0A0V0GEL6"/>
<accession>A0A0V0GEL6</accession>
<organism evidence="1">
    <name type="scientific">Solanum chacoense</name>
    <name type="common">Chaco potato</name>
    <dbReference type="NCBI Taxonomy" id="4108"/>
    <lineage>
        <taxon>Eukaryota</taxon>
        <taxon>Viridiplantae</taxon>
        <taxon>Streptophyta</taxon>
        <taxon>Embryophyta</taxon>
        <taxon>Tracheophyta</taxon>
        <taxon>Spermatophyta</taxon>
        <taxon>Magnoliopsida</taxon>
        <taxon>eudicotyledons</taxon>
        <taxon>Gunneridae</taxon>
        <taxon>Pentapetalae</taxon>
        <taxon>asterids</taxon>
        <taxon>lamiids</taxon>
        <taxon>Solanales</taxon>
        <taxon>Solanaceae</taxon>
        <taxon>Solanoideae</taxon>
        <taxon>Solaneae</taxon>
        <taxon>Solanum</taxon>
    </lineage>
</organism>
<dbReference type="EMBL" id="GEDG01040696">
    <property type="protein sequence ID" value="JAP06641.1"/>
    <property type="molecule type" value="Transcribed_RNA"/>
</dbReference>
<dbReference type="SUPFAM" id="SSF52058">
    <property type="entry name" value="L domain-like"/>
    <property type="match status" value="1"/>
</dbReference>
<sequence>MMEEGQLPSSLSELHLDGHDELYSLGLWHLTSLRCLHIINCPNLQSLSKSALPYSLSQLEISRCHNLQLLSESTLPSS</sequence>
<dbReference type="InterPro" id="IPR032675">
    <property type="entry name" value="LRR_dom_sf"/>
</dbReference>